<feature type="domain" description="Thioredoxin" evidence="7">
    <location>
        <begin position="63"/>
        <end position="205"/>
    </location>
</feature>
<dbReference type="Pfam" id="PF00578">
    <property type="entry name" value="AhpC-TSA"/>
    <property type="match status" value="1"/>
</dbReference>
<organism evidence="8 9">
    <name type="scientific">Nocardioides lentus</name>
    <dbReference type="NCBI Taxonomy" id="338077"/>
    <lineage>
        <taxon>Bacteria</taxon>
        <taxon>Bacillati</taxon>
        <taxon>Actinomycetota</taxon>
        <taxon>Actinomycetes</taxon>
        <taxon>Propionibacteriales</taxon>
        <taxon>Nocardioidaceae</taxon>
        <taxon>Nocardioides</taxon>
    </lineage>
</organism>
<dbReference type="InterPro" id="IPR000866">
    <property type="entry name" value="AhpC/TSA"/>
</dbReference>
<dbReference type="RefSeq" id="WP_344007904.1">
    <property type="nucleotide sequence ID" value="NZ_BAAAMY010000005.1"/>
</dbReference>
<dbReference type="InterPro" id="IPR013766">
    <property type="entry name" value="Thioredoxin_domain"/>
</dbReference>
<keyword evidence="3" id="KW-0812">Transmembrane</keyword>
<sequence length="208" mass="21514">MLPRTPAALAIAVLALLAGCSGTAGPSFTVPYVGPADVDVDTPALREAKAAAGIEDCPRPAGGTGSGDLPAVTLPCLGGGRSVDLSTLRGPMVVSVWAQSCVPCATEMPVLQAFHEEHGDEVPLLGIDFQDVQVDAALEFVADRGATYPQLADVGGETRDARLAPGRFGLPLLVLVDEDGRYAYRGLEIIDSTGELEELVAEHLGLLL</sequence>
<dbReference type="SUPFAM" id="SSF52833">
    <property type="entry name" value="Thioredoxin-like"/>
    <property type="match status" value="1"/>
</dbReference>
<dbReference type="PROSITE" id="PS51257">
    <property type="entry name" value="PROKAR_LIPOPROTEIN"/>
    <property type="match status" value="1"/>
</dbReference>
<evidence type="ECO:0000256" key="2">
    <source>
        <dbReference type="ARBA" id="ARBA00022748"/>
    </source>
</evidence>
<dbReference type="PANTHER" id="PTHR42852">
    <property type="entry name" value="THIOL:DISULFIDE INTERCHANGE PROTEIN DSBE"/>
    <property type="match status" value="1"/>
</dbReference>
<comment type="subcellular location">
    <subcellularLocation>
        <location evidence="1">Cell envelope</location>
    </subcellularLocation>
</comment>
<evidence type="ECO:0000256" key="3">
    <source>
        <dbReference type="ARBA" id="ARBA00022968"/>
    </source>
</evidence>
<keyword evidence="6" id="KW-0732">Signal</keyword>
<comment type="caution">
    <text evidence="8">The sequence shown here is derived from an EMBL/GenBank/DDBJ whole genome shotgun (WGS) entry which is preliminary data.</text>
</comment>
<feature type="signal peptide" evidence="6">
    <location>
        <begin position="1"/>
        <end position="24"/>
    </location>
</feature>
<evidence type="ECO:0000313" key="8">
    <source>
        <dbReference type="EMBL" id="GAA1923279.1"/>
    </source>
</evidence>
<accession>A0ABP5AW23</accession>
<protein>
    <recommendedName>
        <fullName evidence="7">Thioredoxin domain-containing protein</fullName>
    </recommendedName>
</protein>
<evidence type="ECO:0000256" key="1">
    <source>
        <dbReference type="ARBA" id="ARBA00004196"/>
    </source>
</evidence>
<feature type="chain" id="PRO_5046648818" description="Thioredoxin domain-containing protein" evidence="6">
    <location>
        <begin position="25"/>
        <end position="208"/>
    </location>
</feature>
<dbReference type="Proteomes" id="UP001501612">
    <property type="component" value="Unassembled WGS sequence"/>
</dbReference>
<proteinExistence type="predicted"/>
<name>A0ABP5AW23_9ACTN</name>
<dbReference type="EMBL" id="BAAAMY010000005">
    <property type="protein sequence ID" value="GAA1923279.1"/>
    <property type="molecule type" value="Genomic_DNA"/>
</dbReference>
<evidence type="ECO:0000256" key="5">
    <source>
        <dbReference type="ARBA" id="ARBA00023284"/>
    </source>
</evidence>
<dbReference type="Gene3D" id="3.40.30.10">
    <property type="entry name" value="Glutaredoxin"/>
    <property type="match status" value="1"/>
</dbReference>
<dbReference type="InterPro" id="IPR050553">
    <property type="entry name" value="Thioredoxin_ResA/DsbE_sf"/>
</dbReference>
<evidence type="ECO:0000256" key="4">
    <source>
        <dbReference type="ARBA" id="ARBA00023157"/>
    </source>
</evidence>
<keyword evidence="9" id="KW-1185">Reference proteome</keyword>
<dbReference type="PROSITE" id="PS51352">
    <property type="entry name" value="THIOREDOXIN_2"/>
    <property type="match status" value="1"/>
</dbReference>
<dbReference type="CDD" id="cd02966">
    <property type="entry name" value="TlpA_like_family"/>
    <property type="match status" value="1"/>
</dbReference>
<dbReference type="InterPro" id="IPR036249">
    <property type="entry name" value="Thioredoxin-like_sf"/>
</dbReference>
<dbReference type="PANTHER" id="PTHR42852:SF6">
    <property type="entry name" value="THIOL:DISULFIDE INTERCHANGE PROTEIN DSBE"/>
    <property type="match status" value="1"/>
</dbReference>
<evidence type="ECO:0000259" key="7">
    <source>
        <dbReference type="PROSITE" id="PS51352"/>
    </source>
</evidence>
<evidence type="ECO:0000256" key="6">
    <source>
        <dbReference type="SAM" id="SignalP"/>
    </source>
</evidence>
<evidence type="ECO:0000313" key="9">
    <source>
        <dbReference type="Proteomes" id="UP001501612"/>
    </source>
</evidence>
<gene>
    <name evidence="8" type="ORF">GCM10009737_26200</name>
</gene>
<reference evidence="9" key="1">
    <citation type="journal article" date="2019" name="Int. J. Syst. Evol. Microbiol.">
        <title>The Global Catalogue of Microorganisms (GCM) 10K type strain sequencing project: providing services to taxonomists for standard genome sequencing and annotation.</title>
        <authorList>
            <consortium name="The Broad Institute Genomics Platform"/>
            <consortium name="The Broad Institute Genome Sequencing Center for Infectious Disease"/>
            <person name="Wu L."/>
            <person name="Ma J."/>
        </authorList>
    </citation>
    <scope>NUCLEOTIDE SEQUENCE [LARGE SCALE GENOMIC DNA]</scope>
    <source>
        <strain evidence="9">JCM 14046</strain>
    </source>
</reference>
<keyword evidence="3" id="KW-0735">Signal-anchor</keyword>
<keyword evidence="5" id="KW-0676">Redox-active center</keyword>
<keyword evidence="2" id="KW-0201">Cytochrome c-type biogenesis</keyword>
<keyword evidence="4" id="KW-1015">Disulfide bond</keyword>